<dbReference type="EMBL" id="NAJN01001232">
    <property type="protein sequence ID" value="TKA64676.1"/>
    <property type="molecule type" value="Genomic_DNA"/>
</dbReference>
<keyword evidence="1" id="KW-0175">Coiled coil</keyword>
<evidence type="ECO:0000313" key="3">
    <source>
        <dbReference type="Proteomes" id="UP000308768"/>
    </source>
</evidence>
<name>A0A4U0WQC2_9PEZI</name>
<evidence type="ECO:0000256" key="1">
    <source>
        <dbReference type="SAM" id="Coils"/>
    </source>
</evidence>
<dbReference type="Proteomes" id="UP000308768">
    <property type="component" value="Unassembled WGS sequence"/>
</dbReference>
<sequence length="183" mass="20615">MGVFAEHAYRQSWHALQSDQASQSILSSKQINQGRLAEILKQIKAEDAPCLDLIDIKSAQDIASATQELRQQLNNVKIEMVNALRQQNNDMTHQLQNVYREARQNIRKADANNQALMTDLIGMHQIEVQRSSKKTTKMERAWRAALFAKEHELKEKAGALQGLKQAKINERLAKKEATATGAA</sequence>
<keyword evidence="3" id="KW-1185">Reference proteome</keyword>
<proteinExistence type="predicted"/>
<comment type="caution">
    <text evidence="2">The sequence shown here is derived from an EMBL/GenBank/DDBJ whole genome shotgun (WGS) entry which is preliminary data.</text>
</comment>
<feature type="coiled-coil region" evidence="1">
    <location>
        <begin position="66"/>
        <end position="119"/>
    </location>
</feature>
<reference evidence="2 3" key="1">
    <citation type="submission" date="2017-03" db="EMBL/GenBank/DDBJ databases">
        <title>Genomes of endolithic fungi from Antarctica.</title>
        <authorList>
            <person name="Coleine C."/>
            <person name="Masonjones S."/>
            <person name="Stajich J.E."/>
        </authorList>
    </citation>
    <scope>NUCLEOTIDE SEQUENCE [LARGE SCALE GENOMIC DNA]</scope>
    <source>
        <strain evidence="2 3">CCFEE 5187</strain>
    </source>
</reference>
<protein>
    <submittedName>
        <fullName evidence="2">Uncharacterized protein</fullName>
    </submittedName>
</protein>
<organism evidence="2 3">
    <name type="scientific">Cryomyces minteri</name>
    <dbReference type="NCBI Taxonomy" id="331657"/>
    <lineage>
        <taxon>Eukaryota</taxon>
        <taxon>Fungi</taxon>
        <taxon>Dikarya</taxon>
        <taxon>Ascomycota</taxon>
        <taxon>Pezizomycotina</taxon>
        <taxon>Dothideomycetes</taxon>
        <taxon>Dothideomycetes incertae sedis</taxon>
        <taxon>Cryomyces</taxon>
    </lineage>
</organism>
<dbReference type="AlphaFoldDB" id="A0A4U0WQC2"/>
<accession>A0A4U0WQC2</accession>
<evidence type="ECO:0000313" key="2">
    <source>
        <dbReference type="EMBL" id="TKA64676.1"/>
    </source>
</evidence>
<gene>
    <name evidence="2" type="ORF">B0A49_13160</name>
</gene>